<feature type="compositionally biased region" description="Basic and acidic residues" evidence="1">
    <location>
        <begin position="130"/>
        <end position="139"/>
    </location>
</feature>
<evidence type="ECO:0000256" key="1">
    <source>
        <dbReference type="SAM" id="MobiDB-lite"/>
    </source>
</evidence>
<evidence type="ECO:0000313" key="3">
    <source>
        <dbReference type="Proteomes" id="UP000063699"/>
    </source>
</evidence>
<protein>
    <submittedName>
        <fullName evidence="2">Uncharacterized protein</fullName>
    </submittedName>
</protein>
<gene>
    <name evidence="2" type="ORF">AOZ06_15750</name>
</gene>
<accession>A0A0N9I140</accession>
<dbReference type="OrthoDB" id="3688187at2"/>
<reference evidence="2 3" key="1">
    <citation type="submission" date="2015-07" db="EMBL/GenBank/DDBJ databases">
        <title>Genome sequencing of Kibdelosporangium phytohabitans.</title>
        <authorList>
            <person name="Qin S."/>
            <person name="Xing K."/>
        </authorList>
    </citation>
    <scope>NUCLEOTIDE SEQUENCE [LARGE SCALE GENOMIC DNA]</scope>
    <source>
        <strain evidence="2 3">KLBMP1111</strain>
    </source>
</reference>
<dbReference type="Proteomes" id="UP000063699">
    <property type="component" value="Chromosome"/>
</dbReference>
<dbReference type="STRING" id="860235.AOZ06_15750"/>
<dbReference type="EMBL" id="CP012752">
    <property type="protein sequence ID" value="ALG08169.1"/>
    <property type="molecule type" value="Genomic_DNA"/>
</dbReference>
<feature type="region of interest" description="Disordered" evidence="1">
    <location>
        <begin position="104"/>
        <end position="139"/>
    </location>
</feature>
<evidence type="ECO:0000313" key="2">
    <source>
        <dbReference type="EMBL" id="ALG08169.1"/>
    </source>
</evidence>
<proteinExistence type="predicted"/>
<dbReference type="KEGG" id="kphy:AOZ06_15750"/>
<name>A0A0N9I140_9PSEU</name>
<dbReference type="AlphaFoldDB" id="A0A0N9I140"/>
<sequence length="195" mass="21233">MPRLPKNFEIAWVTIDELAPRGYLSTGPNTAIPNRFQANFQLENPLAGVVLEVFVGADLRPVAISVKVQASTKTPVTTSVMRQILIDQLVQRAVEEATVPASTREEWLATLPPGAVQPTDRNDAAPSADQRTRTQADDDARRAALIYAEAVARGNRAPAVAVANVMNRSRTQVARYIRRARELGILPPLGETEGD</sequence>
<dbReference type="RefSeq" id="WP_054290076.1">
    <property type="nucleotide sequence ID" value="NZ_CP012752.1"/>
</dbReference>
<organism evidence="2 3">
    <name type="scientific">Kibdelosporangium phytohabitans</name>
    <dbReference type="NCBI Taxonomy" id="860235"/>
    <lineage>
        <taxon>Bacteria</taxon>
        <taxon>Bacillati</taxon>
        <taxon>Actinomycetota</taxon>
        <taxon>Actinomycetes</taxon>
        <taxon>Pseudonocardiales</taxon>
        <taxon>Pseudonocardiaceae</taxon>
        <taxon>Kibdelosporangium</taxon>
    </lineage>
</organism>
<keyword evidence="3" id="KW-1185">Reference proteome</keyword>